<dbReference type="PANTHER" id="PTHR11693">
    <property type="entry name" value="ATP SYNTHASE GAMMA CHAIN"/>
    <property type="match status" value="1"/>
</dbReference>
<sequence length="304" mass="34038">MQLTNTRDIRAQIANISKTRKITKAMQQISFAKLAQARKRAEAIRPYGRILRGMMARLVRVDPDYQPALMARRVPAHRIGMIVVTTDKGLCGPLNTRLLQQVVAQLASWEQARREVSLTVVGLRGLSTLGRAGFKVVAHVPCGCEFQHSEELLGTMSVPIMQFLKGEIDELYVATNRFVNTLNYEPIVSRFLPLDERLVGVPAYLQPPAMARAEYAPVDYVYEPGEQEAVDALLRRYVETIIYQAVAENSACEQAARMTAMKAATENADRRVDELTLQYHKARQEAITRELIEIVAGAAAVDER</sequence>
<protein>
    <recommendedName>
        <fullName evidence="10">ATP synthase gamma chain</fullName>
    </recommendedName>
    <alternativeName>
        <fullName evidence="10">ATP synthase F1 sector gamma subunit</fullName>
    </alternativeName>
    <alternativeName>
        <fullName evidence="10">F-ATPase gamma subunit</fullName>
    </alternativeName>
</protein>
<evidence type="ECO:0000256" key="3">
    <source>
        <dbReference type="ARBA" id="ARBA00007681"/>
    </source>
</evidence>
<dbReference type="Proteomes" id="UP000199531">
    <property type="component" value="Unassembled WGS sequence"/>
</dbReference>
<gene>
    <name evidence="10" type="primary">atpG</name>
    <name evidence="11" type="ORF">SAMN02745977_02100</name>
</gene>
<evidence type="ECO:0000256" key="2">
    <source>
        <dbReference type="ARBA" id="ARBA00004170"/>
    </source>
</evidence>
<evidence type="ECO:0000256" key="4">
    <source>
        <dbReference type="ARBA" id="ARBA00022448"/>
    </source>
</evidence>
<keyword evidence="5 10" id="KW-0375">Hydrogen ion transport</keyword>
<dbReference type="Gene3D" id="1.10.287.80">
    <property type="entry name" value="ATP synthase, gamma subunit, helix hairpin domain"/>
    <property type="match status" value="2"/>
</dbReference>
<evidence type="ECO:0000313" key="12">
    <source>
        <dbReference type="Proteomes" id="UP000199531"/>
    </source>
</evidence>
<keyword evidence="12" id="KW-1185">Reference proteome</keyword>
<dbReference type="HAMAP" id="MF_00815">
    <property type="entry name" value="ATP_synth_gamma_bact"/>
    <property type="match status" value="1"/>
</dbReference>
<dbReference type="Pfam" id="PF00231">
    <property type="entry name" value="ATP-synt"/>
    <property type="match status" value="1"/>
</dbReference>
<dbReference type="GO" id="GO:0005524">
    <property type="term" value="F:ATP binding"/>
    <property type="evidence" value="ECO:0007669"/>
    <property type="project" value="UniProtKB-UniRule"/>
</dbReference>
<reference evidence="11 12" key="1">
    <citation type="submission" date="2016-10" db="EMBL/GenBank/DDBJ databases">
        <authorList>
            <person name="de Groot N.N."/>
        </authorList>
    </citation>
    <scope>NUCLEOTIDE SEQUENCE [LARGE SCALE GENOMIC DNA]</scope>
    <source>
        <strain evidence="11 12">DSM 15123</strain>
    </source>
</reference>
<keyword evidence="4 10" id="KW-0813">Transport</keyword>
<dbReference type="EMBL" id="FOCW01000007">
    <property type="protein sequence ID" value="SEN81600.1"/>
    <property type="molecule type" value="Genomic_DNA"/>
</dbReference>
<dbReference type="InterPro" id="IPR035968">
    <property type="entry name" value="ATP_synth_F1_ATPase_gsu"/>
</dbReference>
<dbReference type="NCBIfam" id="TIGR01146">
    <property type="entry name" value="ATPsyn_F1gamma"/>
    <property type="match status" value="1"/>
</dbReference>
<keyword evidence="7 10" id="KW-0472">Membrane</keyword>
<keyword evidence="6 10" id="KW-0406">Ion transport</keyword>
<evidence type="ECO:0000256" key="10">
    <source>
        <dbReference type="HAMAP-Rule" id="MF_00815"/>
    </source>
</evidence>
<evidence type="ECO:0000313" key="11">
    <source>
        <dbReference type="EMBL" id="SEN81600.1"/>
    </source>
</evidence>
<organism evidence="11 12">
    <name type="scientific">Brachymonas denitrificans DSM 15123</name>
    <dbReference type="NCBI Taxonomy" id="1121117"/>
    <lineage>
        <taxon>Bacteria</taxon>
        <taxon>Pseudomonadati</taxon>
        <taxon>Pseudomonadota</taxon>
        <taxon>Betaproteobacteria</taxon>
        <taxon>Burkholderiales</taxon>
        <taxon>Comamonadaceae</taxon>
        <taxon>Brachymonas</taxon>
    </lineage>
</organism>
<accession>A0A1H8JLI4</accession>
<dbReference type="SUPFAM" id="SSF52943">
    <property type="entry name" value="ATP synthase (F1-ATPase), gamma subunit"/>
    <property type="match status" value="1"/>
</dbReference>
<keyword evidence="8 10" id="KW-0139">CF(1)</keyword>
<dbReference type="InterPro" id="IPR023632">
    <property type="entry name" value="ATP_synth_F1_gsu_CS"/>
</dbReference>
<keyword evidence="10" id="KW-1003">Cell membrane</keyword>
<dbReference type="Gene3D" id="3.40.1380.10">
    <property type="match status" value="1"/>
</dbReference>
<dbReference type="GO" id="GO:0045259">
    <property type="term" value="C:proton-transporting ATP synthase complex"/>
    <property type="evidence" value="ECO:0007669"/>
    <property type="project" value="UniProtKB-KW"/>
</dbReference>
<dbReference type="STRING" id="1121117.SAMN02745977_02100"/>
<evidence type="ECO:0000256" key="7">
    <source>
        <dbReference type="ARBA" id="ARBA00023136"/>
    </source>
</evidence>
<evidence type="ECO:0000256" key="1">
    <source>
        <dbReference type="ARBA" id="ARBA00003456"/>
    </source>
</evidence>
<comment type="similarity">
    <text evidence="3 10">Belongs to the ATPase gamma chain family.</text>
</comment>
<evidence type="ECO:0000256" key="5">
    <source>
        <dbReference type="ARBA" id="ARBA00022781"/>
    </source>
</evidence>
<comment type="subunit">
    <text evidence="10">F-type ATPases have 2 components, CF(1) - the catalytic core - and CF(0) - the membrane proton channel. CF(1) has five subunits: alpha(3), beta(3), gamma(1), delta(1), epsilon(1). CF(0) has three main subunits: a, b and c.</text>
</comment>
<comment type="subcellular location">
    <subcellularLocation>
        <location evidence="10">Cell membrane</location>
        <topology evidence="10">Peripheral membrane protein</topology>
    </subcellularLocation>
    <subcellularLocation>
        <location evidence="2">Membrane</location>
        <topology evidence="2">Peripheral membrane protein</topology>
    </subcellularLocation>
</comment>
<dbReference type="PANTHER" id="PTHR11693:SF22">
    <property type="entry name" value="ATP SYNTHASE SUBUNIT GAMMA, MITOCHONDRIAL"/>
    <property type="match status" value="1"/>
</dbReference>
<evidence type="ECO:0000256" key="9">
    <source>
        <dbReference type="ARBA" id="ARBA00023310"/>
    </source>
</evidence>
<dbReference type="RefSeq" id="WP_091817603.1">
    <property type="nucleotide sequence ID" value="NZ_FOCW01000007.1"/>
</dbReference>
<evidence type="ECO:0000256" key="6">
    <source>
        <dbReference type="ARBA" id="ARBA00023065"/>
    </source>
</evidence>
<proteinExistence type="inferred from homology"/>
<comment type="function">
    <text evidence="1 10">Produces ATP from ADP in the presence of a proton gradient across the membrane. The gamma chain is believed to be important in regulating ATPase activity and the flow of protons through the CF(0) complex.</text>
</comment>
<dbReference type="AlphaFoldDB" id="A0A1H8JLI4"/>
<dbReference type="PROSITE" id="PS00153">
    <property type="entry name" value="ATPASE_GAMMA"/>
    <property type="match status" value="1"/>
</dbReference>
<name>A0A1H8JLI4_9BURK</name>
<evidence type="ECO:0000256" key="8">
    <source>
        <dbReference type="ARBA" id="ARBA00023196"/>
    </source>
</evidence>
<dbReference type="CDD" id="cd12151">
    <property type="entry name" value="F1-ATPase_gamma"/>
    <property type="match status" value="1"/>
</dbReference>
<dbReference type="InterPro" id="IPR000131">
    <property type="entry name" value="ATP_synth_F1_gsu"/>
</dbReference>
<dbReference type="OrthoDB" id="9812769at2"/>
<dbReference type="GO" id="GO:0005886">
    <property type="term" value="C:plasma membrane"/>
    <property type="evidence" value="ECO:0007669"/>
    <property type="project" value="UniProtKB-SubCell"/>
</dbReference>
<dbReference type="GO" id="GO:0042777">
    <property type="term" value="P:proton motive force-driven plasma membrane ATP synthesis"/>
    <property type="evidence" value="ECO:0007669"/>
    <property type="project" value="UniProtKB-UniRule"/>
</dbReference>
<dbReference type="PRINTS" id="PR00126">
    <property type="entry name" value="ATPASEGAMMA"/>
</dbReference>
<keyword evidence="9 10" id="KW-0066">ATP synthesis</keyword>
<dbReference type="GO" id="GO:0046933">
    <property type="term" value="F:proton-transporting ATP synthase activity, rotational mechanism"/>
    <property type="evidence" value="ECO:0007669"/>
    <property type="project" value="UniProtKB-UniRule"/>
</dbReference>